<evidence type="ECO:0000259" key="1">
    <source>
        <dbReference type="Pfam" id="PF01243"/>
    </source>
</evidence>
<dbReference type="InterPro" id="IPR012349">
    <property type="entry name" value="Split_barrel_FMN-bd"/>
</dbReference>
<dbReference type="EMBL" id="CAFABA010000185">
    <property type="protein sequence ID" value="CAB4836497.1"/>
    <property type="molecule type" value="Genomic_DNA"/>
</dbReference>
<accession>A0A6J7AUM0</accession>
<proteinExistence type="predicted"/>
<dbReference type="Gene3D" id="2.30.110.10">
    <property type="entry name" value="Electron Transport, Fmn-binding Protein, Chain A"/>
    <property type="match status" value="1"/>
</dbReference>
<name>A0A6J7AUM0_9ZZZZ</name>
<dbReference type="SUPFAM" id="SSF50475">
    <property type="entry name" value="FMN-binding split barrel"/>
    <property type="match status" value="1"/>
</dbReference>
<gene>
    <name evidence="2" type="ORF">UFOPK3139_02941</name>
</gene>
<reference evidence="2" key="1">
    <citation type="submission" date="2020-05" db="EMBL/GenBank/DDBJ databases">
        <authorList>
            <person name="Chiriac C."/>
            <person name="Salcher M."/>
            <person name="Ghai R."/>
            <person name="Kavagutti S V."/>
        </authorList>
    </citation>
    <scope>NUCLEOTIDE SEQUENCE</scope>
</reference>
<dbReference type="InterPro" id="IPR011576">
    <property type="entry name" value="Pyridox_Oxase_N"/>
</dbReference>
<dbReference type="Pfam" id="PF01243">
    <property type="entry name" value="PNPOx_N"/>
    <property type="match status" value="1"/>
</dbReference>
<organism evidence="2">
    <name type="scientific">freshwater metagenome</name>
    <dbReference type="NCBI Taxonomy" id="449393"/>
    <lineage>
        <taxon>unclassified sequences</taxon>
        <taxon>metagenomes</taxon>
        <taxon>ecological metagenomes</taxon>
    </lineage>
</organism>
<protein>
    <submittedName>
        <fullName evidence="2">Unannotated protein</fullName>
    </submittedName>
</protein>
<dbReference type="AlphaFoldDB" id="A0A6J7AUM0"/>
<feature type="domain" description="Pyridoxamine 5'-phosphate oxidase N-terminal" evidence="1">
    <location>
        <begin position="23"/>
        <end position="99"/>
    </location>
</feature>
<sequence>MATWAQFAAAEPELAVYGRELLREEQGYAFLATVSPGGAPRVHPVVPFVADGTLLVSIAVNSPKTRDLRAEPRYMLHATVGDNDTEFAVRGCAREIFDDTGTKWLRAHRELNVIDIPLETVLFALEIDRVDAAIWDDGPPHRQTWRAPNG</sequence>
<evidence type="ECO:0000313" key="2">
    <source>
        <dbReference type="EMBL" id="CAB4836497.1"/>
    </source>
</evidence>